<sequence length="308" mass="33222">MPGKYAQLHTPGFLAGPGDARPTGLQILQDENRFDGTLRGKVAVVTGCSSGIGVPMVEALAAAGTAIYAGVRAASMDRAREELTSVLGDRDNRERIHLIELDLTSLDSVKSFADEVKKREQRVNLLINNAGVMAIPTRKVTADGLEMQFGTNYVAHFYLFQCLKAHLLVGAQTSPGFASRVVITSSSGHRASTVDLDDINLEVEGKYNPFKAYGHSKTASIWMTNYIARLYGSQGVHGYSVMPGGVETGLQKHIHDLMKSVQSMPGRRKYMKSVEQGCASTIWAATARQLEGKGGVYCEDCEVAGPVP</sequence>
<evidence type="ECO:0008006" key="5">
    <source>
        <dbReference type="Google" id="ProtNLM"/>
    </source>
</evidence>
<dbReference type="GO" id="GO:0016491">
    <property type="term" value="F:oxidoreductase activity"/>
    <property type="evidence" value="ECO:0007669"/>
    <property type="project" value="UniProtKB-KW"/>
</dbReference>
<dbReference type="PRINTS" id="PR00081">
    <property type="entry name" value="GDHRDH"/>
</dbReference>
<evidence type="ECO:0000313" key="3">
    <source>
        <dbReference type="EMBL" id="KAJ4396017.1"/>
    </source>
</evidence>
<comment type="caution">
    <text evidence="3">The sequence shown here is derived from an EMBL/GenBank/DDBJ whole genome shotgun (WGS) entry which is preliminary data.</text>
</comment>
<dbReference type="Proteomes" id="UP001140453">
    <property type="component" value="Unassembled WGS sequence"/>
</dbReference>
<organism evidence="3 4">
    <name type="scientific">Gnomoniopsis smithogilvyi</name>
    <dbReference type="NCBI Taxonomy" id="1191159"/>
    <lineage>
        <taxon>Eukaryota</taxon>
        <taxon>Fungi</taxon>
        <taxon>Dikarya</taxon>
        <taxon>Ascomycota</taxon>
        <taxon>Pezizomycotina</taxon>
        <taxon>Sordariomycetes</taxon>
        <taxon>Sordariomycetidae</taxon>
        <taxon>Diaporthales</taxon>
        <taxon>Gnomoniaceae</taxon>
        <taxon>Gnomoniopsis</taxon>
    </lineage>
</organism>
<dbReference type="Gene3D" id="3.40.50.720">
    <property type="entry name" value="NAD(P)-binding Rossmann-like Domain"/>
    <property type="match status" value="1"/>
</dbReference>
<dbReference type="EMBL" id="JAPEVB010000001">
    <property type="protein sequence ID" value="KAJ4396017.1"/>
    <property type="molecule type" value="Genomic_DNA"/>
</dbReference>
<keyword evidence="4" id="KW-1185">Reference proteome</keyword>
<dbReference type="OrthoDB" id="191139at2759"/>
<dbReference type="Pfam" id="PF00106">
    <property type="entry name" value="adh_short"/>
    <property type="match status" value="1"/>
</dbReference>
<keyword evidence="2" id="KW-0560">Oxidoreductase</keyword>
<evidence type="ECO:0000256" key="1">
    <source>
        <dbReference type="ARBA" id="ARBA00006484"/>
    </source>
</evidence>
<dbReference type="InterPro" id="IPR036291">
    <property type="entry name" value="NAD(P)-bd_dom_sf"/>
</dbReference>
<comment type="similarity">
    <text evidence="1">Belongs to the short-chain dehydrogenases/reductases (SDR) family.</text>
</comment>
<dbReference type="AlphaFoldDB" id="A0A9W9D015"/>
<proteinExistence type="inferred from homology"/>
<gene>
    <name evidence="3" type="ORF">N0V93_000233</name>
</gene>
<evidence type="ECO:0000256" key="2">
    <source>
        <dbReference type="ARBA" id="ARBA00023002"/>
    </source>
</evidence>
<protein>
    <recommendedName>
        <fullName evidence="5">Short-chain dehydrogenase</fullName>
    </recommendedName>
</protein>
<name>A0A9W9D015_9PEZI</name>
<reference evidence="3" key="1">
    <citation type="submission" date="2022-10" db="EMBL/GenBank/DDBJ databases">
        <title>Tapping the CABI collections for fungal endophytes: first genome assemblies for Collariella, Neodidymelliopsis, Ascochyta clinopodiicola, Didymella pomorum, Didymosphaeria variabile, Neocosmospora piperis and Neocucurbitaria cava.</title>
        <authorList>
            <person name="Hill R."/>
        </authorList>
    </citation>
    <scope>NUCLEOTIDE SEQUENCE</scope>
    <source>
        <strain evidence="3">IMI 355082</strain>
    </source>
</reference>
<accession>A0A9W9D015</accession>
<dbReference type="PANTHER" id="PTHR24320:SF272">
    <property type="entry name" value="NAD(P)-BINDING ROSSMANN-FOLD SUPERFAMILY PROTEIN"/>
    <property type="match status" value="1"/>
</dbReference>
<dbReference type="PANTHER" id="PTHR24320">
    <property type="entry name" value="RETINOL DEHYDROGENASE"/>
    <property type="match status" value="1"/>
</dbReference>
<evidence type="ECO:0000313" key="4">
    <source>
        <dbReference type="Proteomes" id="UP001140453"/>
    </source>
</evidence>
<dbReference type="SUPFAM" id="SSF51735">
    <property type="entry name" value="NAD(P)-binding Rossmann-fold domains"/>
    <property type="match status" value="1"/>
</dbReference>
<dbReference type="InterPro" id="IPR002347">
    <property type="entry name" value="SDR_fam"/>
</dbReference>